<feature type="domain" description="4Fe-4S ferredoxin-type" evidence="15">
    <location>
        <begin position="184"/>
        <end position="213"/>
    </location>
</feature>
<keyword evidence="5" id="KW-0001">2Fe-2S</keyword>
<dbReference type="GO" id="GO:0051537">
    <property type="term" value="F:2 iron, 2 sulfur cluster binding"/>
    <property type="evidence" value="ECO:0007669"/>
    <property type="project" value="UniProtKB-KW"/>
</dbReference>
<evidence type="ECO:0000256" key="7">
    <source>
        <dbReference type="ARBA" id="ARBA00022737"/>
    </source>
</evidence>
<evidence type="ECO:0000256" key="3">
    <source>
        <dbReference type="ARBA" id="ARBA00005404"/>
    </source>
</evidence>
<reference evidence="18" key="2">
    <citation type="submission" date="2015-04" db="EMBL/GenBank/DDBJ databases">
        <title>A butyrogenic pathway from the amino acid lysine in a human gut commensal.</title>
        <authorList>
            <person name="de Vos W.M."/>
            <person name="Bui N.T.P."/>
            <person name="Plugge C.M."/>
            <person name="Ritari J."/>
        </authorList>
    </citation>
    <scope>NUCLEOTIDE SEQUENCE [LARGE SCALE GENOMIC DNA]</scope>
    <source>
        <strain evidence="18">AF211</strain>
    </source>
</reference>
<dbReference type="InterPro" id="IPR004108">
    <property type="entry name" value="Fe_hydrogenase_lsu_C"/>
</dbReference>
<dbReference type="STRING" id="1297617.IB211_00395"/>
<keyword evidence="9" id="KW-0408">Iron</keyword>
<dbReference type="Gene3D" id="3.40.950.10">
    <property type="entry name" value="Fe-only Hydrogenase (Larger Subunit), Chain L, domain 3"/>
    <property type="match status" value="1"/>
</dbReference>
<dbReference type="NCBIfam" id="TIGR02512">
    <property type="entry name" value="FeFe_hydrog_A"/>
    <property type="match status" value="1"/>
</dbReference>
<feature type="domain" description="4Fe-4S His(Cys)3-ligated-type" evidence="16">
    <location>
        <begin position="82"/>
        <end position="121"/>
    </location>
</feature>
<dbReference type="InterPro" id="IPR017900">
    <property type="entry name" value="4Fe4S_Fe_S_CS"/>
</dbReference>
<keyword evidence="12" id="KW-0472">Membrane</keyword>
<comment type="cofactor">
    <cofactor evidence="13">
        <name>[2Fe-2S] cluster</name>
        <dbReference type="ChEBI" id="CHEBI:190135"/>
    </cofactor>
</comment>
<organism evidence="17 18">
    <name type="scientific">Intestinimonas butyriciproducens</name>
    <dbReference type="NCBI Taxonomy" id="1297617"/>
    <lineage>
        <taxon>Bacteria</taxon>
        <taxon>Bacillati</taxon>
        <taxon>Bacillota</taxon>
        <taxon>Clostridia</taxon>
        <taxon>Eubacteriales</taxon>
        <taxon>Intestinimonas</taxon>
    </lineage>
</organism>
<keyword evidence="4" id="KW-0004">4Fe-4S</keyword>
<dbReference type="FunFam" id="3.30.70.20:FF:000035">
    <property type="entry name" value="Iron hydrogenase 1"/>
    <property type="match status" value="1"/>
</dbReference>
<evidence type="ECO:0000256" key="9">
    <source>
        <dbReference type="ARBA" id="ARBA00023004"/>
    </source>
</evidence>
<name>A0A0S2W091_9FIRM</name>
<dbReference type="CDD" id="cd00207">
    <property type="entry name" value="fer2"/>
    <property type="match status" value="1"/>
</dbReference>
<evidence type="ECO:0000259" key="16">
    <source>
        <dbReference type="PROSITE" id="PS51839"/>
    </source>
</evidence>
<dbReference type="EC" id="1.12.7.2" evidence="17"/>
<dbReference type="FunFam" id="3.10.20.740:FF:000004">
    <property type="entry name" value="NADH-quinone oxidoreductase"/>
    <property type="match status" value="1"/>
</dbReference>
<dbReference type="PANTHER" id="PTHR11615">
    <property type="entry name" value="NITRATE, FORMATE, IRON DEHYDROGENASE"/>
    <property type="match status" value="1"/>
</dbReference>
<dbReference type="InterPro" id="IPR049830">
    <property type="entry name" value="HndD"/>
</dbReference>
<dbReference type="eggNOG" id="COG3383">
    <property type="taxonomic scope" value="Bacteria"/>
</dbReference>
<dbReference type="AlphaFoldDB" id="A0A0S2W091"/>
<keyword evidence="10" id="KW-0411">Iron-sulfur</keyword>
<dbReference type="GO" id="GO:0051539">
    <property type="term" value="F:4 iron, 4 sulfur cluster binding"/>
    <property type="evidence" value="ECO:0007669"/>
    <property type="project" value="UniProtKB-KW"/>
</dbReference>
<dbReference type="Gene3D" id="3.10.20.740">
    <property type="match status" value="1"/>
</dbReference>
<gene>
    <name evidence="17" type="ORF">IB211_00395</name>
</gene>
<feature type="domain" description="4Fe-4S ferredoxin-type" evidence="15">
    <location>
        <begin position="141"/>
        <end position="171"/>
    </location>
</feature>
<dbReference type="Gene3D" id="4.10.260.20">
    <property type="entry name" value="Iron hydrogenase, small subunit"/>
    <property type="match status" value="1"/>
</dbReference>
<dbReference type="InterPro" id="IPR003149">
    <property type="entry name" value="Fe_hydrogenase_ssu"/>
</dbReference>
<evidence type="ECO:0000313" key="18">
    <source>
        <dbReference type="Proteomes" id="UP000064844"/>
    </source>
</evidence>
<comment type="subcellular location">
    <subcellularLocation>
        <location evidence="2">Membrane</location>
    </subcellularLocation>
</comment>
<evidence type="ECO:0000313" key="17">
    <source>
        <dbReference type="EMBL" id="ALP92790.1"/>
    </source>
</evidence>
<comment type="similarity">
    <text evidence="3">Belongs to the complex I 75 kDa subunit family.</text>
</comment>
<evidence type="ECO:0000256" key="5">
    <source>
        <dbReference type="ARBA" id="ARBA00022714"/>
    </source>
</evidence>
<evidence type="ECO:0000256" key="13">
    <source>
        <dbReference type="ARBA" id="ARBA00034078"/>
    </source>
</evidence>
<dbReference type="PROSITE" id="PS00198">
    <property type="entry name" value="4FE4S_FER_1"/>
    <property type="match status" value="1"/>
</dbReference>
<dbReference type="PATRIC" id="fig|1297617.4.peg.399"/>
<dbReference type="Pfam" id="PF00037">
    <property type="entry name" value="Fer4"/>
    <property type="match status" value="1"/>
</dbReference>
<dbReference type="SMART" id="SM00902">
    <property type="entry name" value="Fe_hyd_SSU"/>
    <property type="match status" value="1"/>
</dbReference>
<dbReference type="InterPro" id="IPR050340">
    <property type="entry name" value="Cytosolic_Fe-S_CAF"/>
</dbReference>
<evidence type="ECO:0000256" key="10">
    <source>
        <dbReference type="ARBA" id="ARBA00023014"/>
    </source>
</evidence>
<keyword evidence="7" id="KW-0677">Repeat</keyword>
<dbReference type="Pfam" id="PF02906">
    <property type="entry name" value="Fe_hyd_lg_C"/>
    <property type="match status" value="1"/>
</dbReference>
<dbReference type="GO" id="GO:0005506">
    <property type="term" value="F:iron ion binding"/>
    <property type="evidence" value="ECO:0007669"/>
    <property type="project" value="InterPro"/>
</dbReference>
<dbReference type="SUPFAM" id="SSF54292">
    <property type="entry name" value="2Fe-2S ferredoxin-like"/>
    <property type="match status" value="1"/>
</dbReference>
<dbReference type="Pfam" id="PF02256">
    <property type="entry name" value="Fe_hyd_SSU"/>
    <property type="match status" value="1"/>
</dbReference>
<keyword evidence="17" id="KW-0560">Oxidoreductase</keyword>
<evidence type="ECO:0000259" key="15">
    <source>
        <dbReference type="PROSITE" id="PS51379"/>
    </source>
</evidence>
<evidence type="ECO:0000256" key="12">
    <source>
        <dbReference type="ARBA" id="ARBA00023136"/>
    </source>
</evidence>
<dbReference type="GO" id="GO:0008901">
    <property type="term" value="F:ferredoxin hydrogenase activity"/>
    <property type="evidence" value="ECO:0007669"/>
    <property type="project" value="UniProtKB-EC"/>
</dbReference>
<dbReference type="SUPFAM" id="SSF53920">
    <property type="entry name" value="Fe-only hydrogenase"/>
    <property type="match status" value="1"/>
</dbReference>
<dbReference type="PROSITE" id="PS51379">
    <property type="entry name" value="4FE4S_FER_2"/>
    <property type="match status" value="2"/>
</dbReference>
<evidence type="ECO:0000259" key="14">
    <source>
        <dbReference type="PROSITE" id="PS51085"/>
    </source>
</evidence>
<evidence type="ECO:0000256" key="6">
    <source>
        <dbReference type="ARBA" id="ARBA00022723"/>
    </source>
</evidence>
<dbReference type="InterPro" id="IPR036991">
    <property type="entry name" value="Fe_hydrogenase_ssu_sf"/>
</dbReference>
<evidence type="ECO:0000256" key="11">
    <source>
        <dbReference type="ARBA" id="ARBA00023027"/>
    </source>
</evidence>
<dbReference type="InterPro" id="IPR019574">
    <property type="entry name" value="NADH_UbQ_OxRdtase_Gsu_4Fe4S-bd"/>
</dbReference>
<dbReference type="InterPro" id="IPR013352">
    <property type="entry name" value="Fe_hydrogenase_subset"/>
</dbReference>
<dbReference type="PROSITE" id="PS51085">
    <property type="entry name" value="2FE2S_FER_2"/>
    <property type="match status" value="1"/>
</dbReference>
<dbReference type="SMART" id="SM00929">
    <property type="entry name" value="NADH-G_4Fe-4S_3"/>
    <property type="match status" value="1"/>
</dbReference>
<dbReference type="EMBL" id="CP011307">
    <property type="protein sequence ID" value="ALP92790.1"/>
    <property type="molecule type" value="Genomic_DNA"/>
</dbReference>
<dbReference type="eggNOG" id="COG4624">
    <property type="taxonomic scope" value="Bacteria"/>
</dbReference>
<accession>A0A0S2W091</accession>
<dbReference type="RefSeq" id="WP_058116923.1">
    <property type="nucleotide sequence ID" value="NZ_CP011307.1"/>
</dbReference>
<dbReference type="Gene3D" id="3.30.70.20">
    <property type="match status" value="1"/>
</dbReference>
<dbReference type="Proteomes" id="UP000064844">
    <property type="component" value="Chromosome"/>
</dbReference>
<dbReference type="Gene3D" id="3.40.50.1780">
    <property type="match status" value="1"/>
</dbReference>
<dbReference type="Pfam" id="PF10588">
    <property type="entry name" value="NADH-G_4Fe-4S_3"/>
    <property type="match status" value="1"/>
</dbReference>
<evidence type="ECO:0000256" key="8">
    <source>
        <dbReference type="ARBA" id="ARBA00022967"/>
    </source>
</evidence>
<dbReference type="InterPro" id="IPR017896">
    <property type="entry name" value="4Fe4S_Fe-S-bd"/>
</dbReference>
<sequence length="588" mass="64421">MEQKMVTLKINDIPVTVPEGTTVLEAARNAGIKIPSLCFLKGVNEIGACRICVVEVKGAKSLVASCVYPVSEGMEVQTNTERVRHSRQLTLELILSNHRMDCLTCARNAHCELRELAAELGIDAVRYANDELLPRIEDSAPHLVRDNSKCVLCRRCTAVCRKYQEVGVIGPNDRGFSTHIGCAFDRDLSEVDCVSCGQCIVACPTGALSEKDDTAKVWAALNDPAKHVVVGPAPSVRVTLGECFKMPIGTNVEGKMVSALRRLGFDKVFDVDNAADFTIMEEGTEFLARMKEGGVLPMITSCSPGWIRYCEQHYPDLLPNLSTCKSPQQMFGALVKSYYAEKAGIDPKDIVVVSVMPCTAKKYEVQREEQRMANGCMPVDISITTRELARMIQRAGILFDHLPEGQFDPMLGLSTGASVIFGASGGVMEAALRTVVEVVTGGEMKPLEFHEVRGMEGIKEAVYELPGRTVRVCAASGLHNAKTVLDGVKNGTLHYDFIEFMACPGGCINGGGQPLQSAEVRSFTDIKALRAAALYRQDEAMPIRKSHENPVLQAVYQDYLGEPGGHRAHELLHCTYVPQKRYRTENKF</sequence>
<keyword evidence="11" id="KW-0520">NAD</keyword>
<dbReference type="Pfam" id="PF13510">
    <property type="entry name" value="Fer2_4"/>
    <property type="match status" value="1"/>
</dbReference>
<evidence type="ECO:0000256" key="4">
    <source>
        <dbReference type="ARBA" id="ARBA00022485"/>
    </source>
</evidence>
<dbReference type="PROSITE" id="PS51839">
    <property type="entry name" value="4FE4S_HC3"/>
    <property type="match status" value="1"/>
</dbReference>
<evidence type="ECO:0000256" key="2">
    <source>
        <dbReference type="ARBA" id="ARBA00004370"/>
    </source>
</evidence>
<comment type="cofactor">
    <cofactor evidence="1">
        <name>[4Fe-4S] cluster</name>
        <dbReference type="ChEBI" id="CHEBI:49883"/>
    </cofactor>
</comment>
<dbReference type="InterPro" id="IPR001041">
    <property type="entry name" value="2Fe-2S_ferredoxin-type"/>
</dbReference>
<reference evidence="17 18" key="1">
    <citation type="journal article" date="2015" name="Nat. Commun.">
        <title>Production of butyrate from lysine and the Amadori product fructoselysine by a human gut commensal.</title>
        <authorList>
            <person name="Bui T.P."/>
            <person name="Ritari J."/>
            <person name="Boeren S."/>
            <person name="de Waard P."/>
            <person name="Plugge C.M."/>
            <person name="de Vos W.M."/>
        </authorList>
    </citation>
    <scope>NUCLEOTIDE SEQUENCE [LARGE SCALE GENOMIC DNA]</scope>
    <source>
        <strain evidence="17 18">AF211</strain>
    </source>
</reference>
<dbReference type="GO" id="GO:0016020">
    <property type="term" value="C:membrane"/>
    <property type="evidence" value="ECO:0007669"/>
    <property type="project" value="UniProtKB-SubCell"/>
</dbReference>
<dbReference type="InterPro" id="IPR036010">
    <property type="entry name" value="2Fe-2S_ferredoxin-like_sf"/>
</dbReference>
<dbReference type="NCBIfam" id="NF040763">
    <property type="entry name" value="FeFe_hydrog_A6"/>
    <property type="match status" value="1"/>
</dbReference>
<keyword evidence="8" id="KW-1278">Translocase</keyword>
<dbReference type="InterPro" id="IPR009016">
    <property type="entry name" value="Fe_hydrogenase"/>
</dbReference>
<protein>
    <submittedName>
        <fullName evidence="17">Periplasmic hydrogenase large subunit</fullName>
        <ecNumber evidence="17">1.12.7.2</ecNumber>
    </submittedName>
</protein>
<evidence type="ECO:0000256" key="1">
    <source>
        <dbReference type="ARBA" id="ARBA00001966"/>
    </source>
</evidence>
<dbReference type="KEGG" id="ibu:IB211_00395"/>
<keyword evidence="18" id="KW-1185">Reference proteome</keyword>
<proteinExistence type="inferred from homology"/>
<keyword evidence="6" id="KW-0479">Metal-binding</keyword>
<feature type="domain" description="2Fe-2S ferredoxin-type" evidence="14">
    <location>
        <begin position="4"/>
        <end position="82"/>
    </location>
</feature>
<dbReference type="SUPFAM" id="SSF54862">
    <property type="entry name" value="4Fe-4S ferredoxins"/>
    <property type="match status" value="1"/>
</dbReference>